<dbReference type="InterPro" id="IPR002159">
    <property type="entry name" value="CD36_fam"/>
</dbReference>
<protein>
    <submittedName>
        <fullName evidence="8">Uncharacterized protein</fullName>
    </submittedName>
</protein>
<dbReference type="AlphaFoldDB" id="A0A7R9QIS6"/>
<evidence type="ECO:0000256" key="1">
    <source>
        <dbReference type="ARBA" id="ARBA00004370"/>
    </source>
</evidence>
<keyword evidence="9" id="KW-1185">Reference proteome</keyword>
<organism evidence="8">
    <name type="scientific">Oppiella nova</name>
    <dbReference type="NCBI Taxonomy" id="334625"/>
    <lineage>
        <taxon>Eukaryota</taxon>
        <taxon>Metazoa</taxon>
        <taxon>Ecdysozoa</taxon>
        <taxon>Arthropoda</taxon>
        <taxon>Chelicerata</taxon>
        <taxon>Arachnida</taxon>
        <taxon>Acari</taxon>
        <taxon>Acariformes</taxon>
        <taxon>Sarcoptiformes</taxon>
        <taxon>Oribatida</taxon>
        <taxon>Brachypylina</taxon>
        <taxon>Oppioidea</taxon>
        <taxon>Oppiidae</taxon>
        <taxon>Oppiella</taxon>
    </lineage>
</organism>
<dbReference type="PANTHER" id="PTHR11923">
    <property type="entry name" value="SCAVENGER RECEPTOR CLASS B TYPE-1 SR-B1"/>
    <property type="match status" value="1"/>
</dbReference>
<dbReference type="Pfam" id="PF01130">
    <property type="entry name" value="CD36"/>
    <property type="match status" value="2"/>
</dbReference>
<keyword evidence="5 7" id="KW-0472">Membrane</keyword>
<comment type="similarity">
    <text evidence="2">Belongs to the CD36 family.</text>
</comment>
<dbReference type="Proteomes" id="UP000728032">
    <property type="component" value="Unassembled WGS sequence"/>
</dbReference>
<dbReference type="PANTHER" id="PTHR11923:SF51">
    <property type="entry name" value="LYSOSOME MEMBRANE PROTEIN 2"/>
    <property type="match status" value="1"/>
</dbReference>
<dbReference type="GO" id="GO:0016020">
    <property type="term" value="C:membrane"/>
    <property type="evidence" value="ECO:0007669"/>
    <property type="project" value="UniProtKB-SubCell"/>
</dbReference>
<proteinExistence type="inferred from homology"/>
<evidence type="ECO:0000313" key="8">
    <source>
        <dbReference type="EMBL" id="CAD7646426.1"/>
    </source>
</evidence>
<gene>
    <name evidence="8" type="ORF">ONB1V03_LOCUS5727</name>
</gene>
<keyword evidence="3 7" id="KW-0812">Transmembrane</keyword>
<accession>A0A7R9QIS6</accession>
<feature type="transmembrane region" description="Helical" evidence="7">
    <location>
        <begin position="403"/>
        <end position="427"/>
    </location>
</feature>
<evidence type="ECO:0000256" key="3">
    <source>
        <dbReference type="ARBA" id="ARBA00022692"/>
    </source>
</evidence>
<feature type="transmembrane region" description="Helical" evidence="7">
    <location>
        <begin position="6"/>
        <end position="27"/>
    </location>
</feature>
<evidence type="ECO:0000313" key="9">
    <source>
        <dbReference type="Proteomes" id="UP000728032"/>
    </source>
</evidence>
<dbReference type="GO" id="GO:0005044">
    <property type="term" value="F:scavenger receptor activity"/>
    <property type="evidence" value="ECO:0007669"/>
    <property type="project" value="TreeGrafter"/>
</dbReference>
<evidence type="ECO:0000256" key="2">
    <source>
        <dbReference type="ARBA" id="ARBA00010532"/>
    </source>
</evidence>
<dbReference type="EMBL" id="OC917192">
    <property type="protein sequence ID" value="CAD7646426.1"/>
    <property type="molecule type" value="Genomic_DNA"/>
</dbReference>
<evidence type="ECO:0000256" key="5">
    <source>
        <dbReference type="ARBA" id="ARBA00023136"/>
    </source>
</evidence>
<keyword evidence="6" id="KW-0325">Glycoprotein</keyword>
<reference evidence="8" key="1">
    <citation type="submission" date="2020-11" db="EMBL/GenBank/DDBJ databases">
        <authorList>
            <person name="Tran Van P."/>
        </authorList>
    </citation>
    <scope>NUCLEOTIDE SEQUENCE</scope>
</reference>
<dbReference type="PRINTS" id="PR01609">
    <property type="entry name" value="CD36FAMILY"/>
</dbReference>
<evidence type="ECO:0000256" key="7">
    <source>
        <dbReference type="SAM" id="Phobius"/>
    </source>
</evidence>
<name>A0A7R9QIS6_9ACAR</name>
<comment type="subcellular location">
    <subcellularLocation>
        <location evidence="1">Membrane</location>
    </subcellularLocation>
</comment>
<dbReference type="EMBL" id="CAJPVJ010002367">
    <property type="protein sequence ID" value="CAG2166200.1"/>
    <property type="molecule type" value="Genomic_DNA"/>
</dbReference>
<evidence type="ECO:0000256" key="6">
    <source>
        <dbReference type="ARBA" id="ARBA00023180"/>
    </source>
</evidence>
<evidence type="ECO:0000256" key="4">
    <source>
        <dbReference type="ARBA" id="ARBA00022989"/>
    </source>
</evidence>
<dbReference type="OrthoDB" id="6498932at2759"/>
<dbReference type="GO" id="GO:0005737">
    <property type="term" value="C:cytoplasm"/>
    <property type="evidence" value="ECO:0007669"/>
    <property type="project" value="TreeGrafter"/>
</dbReference>
<keyword evidence="4 7" id="KW-1133">Transmembrane helix</keyword>
<sequence>MGKIVYGIILVVGLALVIAGAVVLGIMPGIIKDKIKEEVPITEGSDAYDRWQKTPVPLYMAFRFFTIKYTNFTSLEDLQFQEKGPYVYKEERSKVNVNFTDDGNQASYYEHKVYSFSEEKSCKGCKESDNITFINFPILGEILNEEEWTVYTGKKDIAQLGQITSFDHKTSLTNDDKNQSVVWKKDKKAETCNKLKGTDGSIFAPDLTKDDIVYAFEPQLCRTVYFKYWKETSVQDIDTYRFRVPKDYFENPNINDKNTCYCLYDDMKKQCRHSGLLDISHCQRRSLGGPIIMSSPYWNNGDDSLLNQFKVPIVSPQERNDDNYGTILDIEPMTGTTLRAYRRMQMNLKLSGSDAYKDYMPQLAKTDKNKDYIIPAFWVEETAEADEDQADKWKSMVGTPKKVANGVSIAACVVGALMTIAAIYLFIRNR</sequence>